<name>A0A7W9DS53_9ACTN</name>
<dbReference type="AlphaFoldDB" id="A0A7W9DS53"/>
<feature type="chain" id="PRO_5030983737" description="WD40 repeat protein" evidence="1">
    <location>
        <begin position="29"/>
        <end position="310"/>
    </location>
</feature>
<proteinExistence type="predicted"/>
<gene>
    <name evidence="2" type="ORF">BJ981_004523</name>
</gene>
<protein>
    <recommendedName>
        <fullName evidence="4">WD40 repeat protein</fullName>
    </recommendedName>
</protein>
<dbReference type="InterPro" id="IPR011042">
    <property type="entry name" value="6-blade_b-propeller_TolB-like"/>
</dbReference>
<dbReference type="Proteomes" id="UP000588112">
    <property type="component" value="Unassembled WGS sequence"/>
</dbReference>
<dbReference type="RefSeq" id="WP_184613511.1">
    <property type="nucleotide sequence ID" value="NZ_BOOS01000002.1"/>
</dbReference>
<dbReference type="Pfam" id="PF07676">
    <property type="entry name" value="PD40"/>
    <property type="match status" value="2"/>
</dbReference>
<reference evidence="2 3" key="1">
    <citation type="submission" date="2020-08" db="EMBL/GenBank/DDBJ databases">
        <title>Sequencing the genomes of 1000 actinobacteria strains.</title>
        <authorList>
            <person name="Klenk H.-P."/>
        </authorList>
    </citation>
    <scope>NUCLEOTIDE SEQUENCE [LARGE SCALE GENOMIC DNA]</scope>
    <source>
        <strain evidence="2 3">DSM 45790</strain>
    </source>
</reference>
<sequence>MKLRVPAAAALAAATAATLATLSSPALASASAATQPAATAVRPLTGAAVFYSYTDRIGIDRYEPGKGFTRISTPSDNFEFAASPDGRKVAWITPRGEVKVSQGGKVTTIAKGAVNGGPCLTPTWSPDSRRVAFVNPSKTDASPVTIVNLDGTGRQKAGVTEGVCHLTWSGDGRYLAGYAGSANGVHKLDLRTGKAVKAKGISYPTHVQSLSPNGRNVIVHMVRRGEPQGDGGWPSLFTPTIVDTMTGKKLPIPVKGRLVGALYLADGRLVVRVAGRTHNDLVVLDATGKRLQTLAEPAKAKNLGLLQVIR</sequence>
<accession>A0A7W9DS53</accession>
<dbReference type="EMBL" id="JACHBR010000001">
    <property type="protein sequence ID" value="MBB5628824.1"/>
    <property type="molecule type" value="Genomic_DNA"/>
</dbReference>
<dbReference type="Gene3D" id="2.120.10.30">
    <property type="entry name" value="TolB, C-terminal domain"/>
    <property type="match status" value="1"/>
</dbReference>
<evidence type="ECO:0000256" key="1">
    <source>
        <dbReference type="SAM" id="SignalP"/>
    </source>
</evidence>
<comment type="caution">
    <text evidence="2">The sequence shown here is derived from an EMBL/GenBank/DDBJ whole genome shotgun (WGS) entry which is preliminary data.</text>
</comment>
<keyword evidence="3" id="KW-1185">Reference proteome</keyword>
<evidence type="ECO:0000313" key="3">
    <source>
        <dbReference type="Proteomes" id="UP000588112"/>
    </source>
</evidence>
<evidence type="ECO:0000313" key="2">
    <source>
        <dbReference type="EMBL" id="MBB5628824.1"/>
    </source>
</evidence>
<dbReference type="SUPFAM" id="SSF82171">
    <property type="entry name" value="DPP6 N-terminal domain-like"/>
    <property type="match status" value="1"/>
</dbReference>
<organism evidence="2 3">
    <name type="scientific">Sphaerisporangium krabiense</name>
    <dbReference type="NCBI Taxonomy" id="763782"/>
    <lineage>
        <taxon>Bacteria</taxon>
        <taxon>Bacillati</taxon>
        <taxon>Actinomycetota</taxon>
        <taxon>Actinomycetes</taxon>
        <taxon>Streptosporangiales</taxon>
        <taxon>Streptosporangiaceae</taxon>
        <taxon>Sphaerisporangium</taxon>
    </lineage>
</organism>
<keyword evidence="1" id="KW-0732">Signal</keyword>
<feature type="signal peptide" evidence="1">
    <location>
        <begin position="1"/>
        <end position="28"/>
    </location>
</feature>
<dbReference type="InterPro" id="IPR011659">
    <property type="entry name" value="WD40"/>
</dbReference>
<evidence type="ECO:0008006" key="4">
    <source>
        <dbReference type="Google" id="ProtNLM"/>
    </source>
</evidence>